<sequence length="489" mass="54535">MVPADEKPVDQRRHKPHSPVMYLRLLHASLLTLAAVLLPDAGAAARPVVIGYYHLDTADINQYRSGRVAFPVSRITPEQARMLTHINFSFIALDQQGRCSFPEGSDSAQAAGVLQALRQLKRFNSGLRILFSVGGWSATNDDSPGVARYRQAAATATARRQTVASCIALMQKHGLDGIDIDWEYPRADDADNFVALLQEFRQQLDQLTPDATRRRYQLTIAAAGGAFNMARTYTSLPAIAAQVDYINLMTYDLNGPWEKKTGHNAHLFGDPAEALFDNPLRAVQRAPAEKTEIMATSFPSPFALTVDAAVQQYLQAGVPPGKLVLGVPFYGRAYFDVATEQHGLHQPFNTPAGDDYHGEVQLLPGCTSCLRLQDPRLPAYADIRNMRAADMGYERYFSEDSKVPWLYHPQRHIFVSYEDAESLRYKVAYLRHYRLAGVMFWHLGQDDSQATLLRTLHQALHQPPLPADKLFSGHGLRYLPRPVAGRQNP</sequence>
<evidence type="ECO:0000256" key="2">
    <source>
        <dbReference type="ARBA" id="ARBA00012729"/>
    </source>
</evidence>
<dbReference type="PANTHER" id="PTHR11177">
    <property type="entry name" value="CHITINASE"/>
    <property type="match status" value="1"/>
</dbReference>
<protein>
    <recommendedName>
        <fullName evidence="2">chitinase</fullName>
        <ecNumber evidence="2">3.2.1.14</ecNumber>
    </recommendedName>
</protein>
<dbReference type="SMART" id="SM00636">
    <property type="entry name" value="Glyco_18"/>
    <property type="match status" value="1"/>
</dbReference>
<dbReference type="Gene3D" id="3.10.50.10">
    <property type="match status" value="1"/>
</dbReference>
<dbReference type="InterPro" id="IPR001579">
    <property type="entry name" value="Glyco_hydro_18_chit_AS"/>
</dbReference>
<evidence type="ECO:0000313" key="9">
    <source>
        <dbReference type="EMBL" id="NVO77689.1"/>
    </source>
</evidence>
<dbReference type="GO" id="GO:0005975">
    <property type="term" value="P:carbohydrate metabolic process"/>
    <property type="evidence" value="ECO:0007669"/>
    <property type="project" value="InterPro"/>
</dbReference>
<evidence type="ECO:0000256" key="1">
    <source>
        <dbReference type="ARBA" id="ARBA00000822"/>
    </source>
</evidence>
<dbReference type="EMBL" id="JABXYJ010000004">
    <property type="protein sequence ID" value="NVO77689.1"/>
    <property type="molecule type" value="Genomic_DNA"/>
</dbReference>
<keyword evidence="4" id="KW-0119">Carbohydrate metabolism</keyword>
<proteinExistence type="inferred from homology"/>
<accession>A0A850QES1</accession>
<dbReference type="InterPro" id="IPR029070">
    <property type="entry name" value="Chitinase_insertion_sf"/>
</dbReference>
<dbReference type="PROSITE" id="PS51910">
    <property type="entry name" value="GH18_2"/>
    <property type="match status" value="1"/>
</dbReference>
<keyword evidence="4" id="KW-0624">Polysaccharide degradation</keyword>
<name>A0A850QES1_9BURK</name>
<dbReference type="SUPFAM" id="SSF51445">
    <property type="entry name" value="(Trans)glycosidases"/>
    <property type="match status" value="1"/>
</dbReference>
<evidence type="ECO:0000259" key="8">
    <source>
        <dbReference type="PROSITE" id="PS51910"/>
    </source>
</evidence>
<evidence type="ECO:0000313" key="10">
    <source>
        <dbReference type="Proteomes" id="UP000588051"/>
    </source>
</evidence>
<dbReference type="CDD" id="cd06548">
    <property type="entry name" value="GH18_chitinase"/>
    <property type="match status" value="1"/>
</dbReference>
<dbReference type="InterPro" id="IPR011583">
    <property type="entry name" value="Chitinase_II/V-like_cat"/>
</dbReference>
<evidence type="ECO:0000256" key="6">
    <source>
        <dbReference type="RuleBase" id="RU000489"/>
    </source>
</evidence>
<evidence type="ECO:0000256" key="3">
    <source>
        <dbReference type="ARBA" id="ARBA00022801"/>
    </source>
</evidence>
<dbReference type="PROSITE" id="PS01095">
    <property type="entry name" value="GH18_1"/>
    <property type="match status" value="1"/>
</dbReference>
<comment type="catalytic activity">
    <reaction evidence="1">
        <text>Random endo-hydrolysis of N-acetyl-beta-D-glucosaminide (1-&gt;4)-beta-linkages in chitin and chitodextrins.</text>
        <dbReference type="EC" id="3.2.1.14"/>
    </reaction>
</comment>
<dbReference type="InterPro" id="IPR017853">
    <property type="entry name" value="GH"/>
</dbReference>
<dbReference type="EC" id="3.2.1.14" evidence="2"/>
<keyword evidence="5 6" id="KW-0326">Glycosidase</keyword>
<keyword evidence="10" id="KW-1185">Reference proteome</keyword>
<dbReference type="GO" id="GO:0008843">
    <property type="term" value="F:endochitinase activity"/>
    <property type="evidence" value="ECO:0007669"/>
    <property type="project" value="UniProtKB-EC"/>
</dbReference>
<dbReference type="InterPro" id="IPR050314">
    <property type="entry name" value="Glycosyl_Hydrlase_18"/>
</dbReference>
<dbReference type="Pfam" id="PF00704">
    <property type="entry name" value="Glyco_hydro_18"/>
    <property type="match status" value="1"/>
</dbReference>
<keyword evidence="3 6" id="KW-0378">Hydrolase</keyword>
<keyword evidence="4" id="KW-0146">Chitin degradation</keyword>
<gene>
    <name evidence="9" type="ORF">HV832_07570</name>
</gene>
<feature type="domain" description="GH18" evidence="8">
    <location>
        <begin position="47"/>
        <end position="463"/>
    </location>
</feature>
<evidence type="ECO:0000256" key="4">
    <source>
        <dbReference type="ARBA" id="ARBA00023024"/>
    </source>
</evidence>
<evidence type="ECO:0000256" key="7">
    <source>
        <dbReference type="RuleBase" id="RU004453"/>
    </source>
</evidence>
<organism evidence="9 10">
    <name type="scientific">Undibacterium oligocarboniphilum</name>
    <dbReference type="NCBI Taxonomy" id="666702"/>
    <lineage>
        <taxon>Bacteria</taxon>
        <taxon>Pseudomonadati</taxon>
        <taxon>Pseudomonadota</taxon>
        <taxon>Betaproteobacteria</taxon>
        <taxon>Burkholderiales</taxon>
        <taxon>Oxalobacteraceae</taxon>
        <taxon>Undibacterium</taxon>
    </lineage>
</organism>
<dbReference type="PANTHER" id="PTHR11177:SF317">
    <property type="entry name" value="CHITINASE 12-RELATED"/>
    <property type="match status" value="1"/>
</dbReference>
<dbReference type="AlphaFoldDB" id="A0A850QES1"/>
<dbReference type="InterPro" id="IPR001223">
    <property type="entry name" value="Glyco_hydro18_cat"/>
</dbReference>
<dbReference type="SUPFAM" id="SSF54556">
    <property type="entry name" value="Chitinase insertion domain"/>
    <property type="match status" value="1"/>
</dbReference>
<dbReference type="GO" id="GO:0006032">
    <property type="term" value="P:chitin catabolic process"/>
    <property type="evidence" value="ECO:0007669"/>
    <property type="project" value="UniProtKB-KW"/>
</dbReference>
<comment type="similarity">
    <text evidence="7">Belongs to the glycosyl hydrolase 18 family.</text>
</comment>
<evidence type="ECO:0000256" key="5">
    <source>
        <dbReference type="ARBA" id="ARBA00023295"/>
    </source>
</evidence>
<dbReference type="GO" id="GO:0008061">
    <property type="term" value="F:chitin binding"/>
    <property type="evidence" value="ECO:0007669"/>
    <property type="project" value="InterPro"/>
</dbReference>
<dbReference type="RefSeq" id="WP_176802968.1">
    <property type="nucleotide sequence ID" value="NZ_JABXYJ010000004.1"/>
</dbReference>
<dbReference type="Proteomes" id="UP000588051">
    <property type="component" value="Unassembled WGS sequence"/>
</dbReference>
<reference evidence="9 10" key="1">
    <citation type="submission" date="2020-06" db="EMBL/GenBank/DDBJ databases">
        <authorList>
            <person name="Qiu C."/>
            <person name="Liu Z."/>
        </authorList>
    </citation>
    <scope>NUCLEOTIDE SEQUENCE [LARGE SCALE GENOMIC DNA]</scope>
    <source>
        <strain evidence="9 10">EM 1</strain>
    </source>
</reference>
<comment type="caution">
    <text evidence="9">The sequence shown here is derived from an EMBL/GenBank/DDBJ whole genome shotgun (WGS) entry which is preliminary data.</text>
</comment>
<dbReference type="Gene3D" id="3.20.20.80">
    <property type="entry name" value="Glycosidases"/>
    <property type="match status" value="1"/>
</dbReference>